<dbReference type="Gene3D" id="3.40.50.150">
    <property type="entry name" value="Vaccinia Virus protein VP39"/>
    <property type="match status" value="1"/>
</dbReference>
<keyword evidence="1" id="KW-0489">Methyltransferase</keyword>
<dbReference type="GO" id="GO:0008168">
    <property type="term" value="F:methyltransferase activity"/>
    <property type="evidence" value="ECO:0007669"/>
    <property type="project" value="UniProtKB-KW"/>
</dbReference>
<accession>A0A1H4I3S5</accession>
<dbReference type="Proteomes" id="UP000198742">
    <property type="component" value="Unassembled WGS sequence"/>
</dbReference>
<proteinExistence type="predicted"/>
<sequence length="206" mass="22065">MSDRSVGSAPWDDRLGDLMSAPPELPDIVQRAFDVCRQAGYVAFCRNETGRLLATLAATRGGTMAEFGTGCGVGTAWLRSGVRNGARILTAELDESLAGAAAKIFTDDEKVEVLAADWSVLREHGPFSLLFLDSGSPSEVGVDSVIDLVEPGGIVVLDDFAPCESWPPIAYGRVDTLREQWLTDERFTAVEVMVAADASTVIATRR</sequence>
<dbReference type="EMBL" id="FNRT01000001">
    <property type="protein sequence ID" value="SEB28581.1"/>
    <property type="molecule type" value="Genomic_DNA"/>
</dbReference>
<evidence type="ECO:0000313" key="2">
    <source>
        <dbReference type="Proteomes" id="UP000198742"/>
    </source>
</evidence>
<dbReference type="PANTHER" id="PTHR43167:SF1">
    <property type="entry name" value="PUTATIVE (AFU_ORTHOLOGUE AFUA_6G01830)-RELATED"/>
    <property type="match status" value="1"/>
</dbReference>
<gene>
    <name evidence="1" type="ORF">SAMN04489844_0028</name>
</gene>
<protein>
    <submittedName>
        <fullName evidence="1">Predicted O-methyltransferase YrrM</fullName>
    </submittedName>
</protein>
<keyword evidence="1" id="KW-0808">Transferase</keyword>
<name>A0A1H4I3S5_9ACTN</name>
<keyword evidence="2" id="KW-1185">Reference proteome</keyword>
<organism evidence="1 2">
    <name type="scientific">Nocardioides exalbidus</name>
    <dbReference type="NCBI Taxonomy" id="402596"/>
    <lineage>
        <taxon>Bacteria</taxon>
        <taxon>Bacillati</taxon>
        <taxon>Actinomycetota</taxon>
        <taxon>Actinomycetes</taxon>
        <taxon>Propionibacteriales</taxon>
        <taxon>Nocardioidaceae</taxon>
        <taxon>Nocardioides</taxon>
    </lineage>
</organism>
<reference evidence="2" key="1">
    <citation type="submission" date="2016-10" db="EMBL/GenBank/DDBJ databases">
        <authorList>
            <person name="Varghese N."/>
            <person name="Submissions S."/>
        </authorList>
    </citation>
    <scope>NUCLEOTIDE SEQUENCE [LARGE SCALE GENOMIC DNA]</scope>
    <source>
        <strain evidence="2">DSM 22017</strain>
    </source>
</reference>
<dbReference type="AlphaFoldDB" id="A0A1H4I3S5"/>
<dbReference type="InterPro" id="IPR029063">
    <property type="entry name" value="SAM-dependent_MTases_sf"/>
</dbReference>
<evidence type="ECO:0000313" key="1">
    <source>
        <dbReference type="EMBL" id="SEB28581.1"/>
    </source>
</evidence>
<dbReference type="PANTHER" id="PTHR43167">
    <property type="entry name" value="PUTATIVE (AFU_ORTHOLOGUE AFUA_6G01830)-RELATED"/>
    <property type="match status" value="1"/>
</dbReference>
<dbReference type="STRING" id="402596.SAMN04489844_0028"/>
<dbReference type="Pfam" id="PF13578">
    <property type="entry name" value="Methyltransf_24"/>
    <property type="match status" value="1"/>
</dbReference>
<dbReference type="GO" id="GO:0032259">
    <property type="term" value="P:methylation"/>
    <property type="evidence" value="ECO:0007669"/>
    <property type="project" value="UniProtKB-KW"/>
</dbReference>
<dbReference type="SUPFAM" id="SSF53335">
    <property type="entry name" value="S-adenosyl-L-methionine-dependent methyltransferases"/>
    <property type="match status" value="1"/>
</dbReference>